<dbReference type="EMBL" id="JAHWGI010001441">
    <property type="protein sequence ID" value="KAK3932963.1"/>
    <property type="molecule type" value="Genomic_DNA"/>
</dbReference>
<comment type="caution">
    <text evidence="1">The sequence shown here is derived from an EMBL/GenBank/DDBJ whole genome shotgun (WGS) entry which is preliminary data.</text>
</comment>
<protein>
    <submittedName>
        <fullName evidence="1">Highly reducing polyketide synthase SAT13</fullName>
    </submittedName>
</protein>
<reference evidence="1" key="1">
    <citation type="submission" date="2021-07" db="EMBL/GenBank/DDBJ databases">
        <authorList>
            <person name="Catto M.A."/>
            <person name="Jacobson A."/>
            <person name="Kennedy G."/>
            <person name="Labadie P."/>
            <person name="Hunt B.G."/>
            <person name="Srinivasan R."/>
        </authorList>
    </citation>
    <scope>NUCLEOTIDE SEQUENCE</scope>
    <source>
        <strain evidence="1">PL_HMW_Pooled</strain>
        <tissue evidence="1">Head</tissue>
    </source>
</reference>
<gene>
    <name evidence="1" type="ORF">KUF71_016429</name>
</gene>
<keyword evidence="2" id="KW-1185">Reference proteome</keyword>
<organism evidence="1 2">
    <name type="scientific">Frankliniella fusca</name>
    <dbReference type="NCBI Taxonomy" id="407009"/>
    <lineage>
        <taxon>Eukaryota</taxon>
        <taxon>Metazoa</taxon>
        <taxon>Ecdysozoa</taxon>
        <taxon>Arthropoda</taxon>
        <taxon>Hexapoda</taxon>
        <taxon>Insecta</taxon>
        <taxon>Pterygota</taxon>
        <taxon>Neoptera</taxon>
        <taxon>Paraneoptera</taxon>
        <taxon>Thysanoptera</taxon>
        <taxon>Terebrantia</taxon>
        <taxon>Thripoidea</taxon>
        <taxon>Thripidae</taxon>
        <taxon>Frankliniella</taxon>
    </lineage>
</organism>
<accession>A0AAE1I472</accession>
<feature type="non-terminal residue" evidence="1">
    <location>
        <position position="73"/>
    </location>
</feature>
<sequence>GSTTRGFEPNRGVWSTRRTAGVRRVKFGWRTVGVRVLKPGVLRNTSGVHRRTHLILPGERSEYTEYIRSMVRE</sequence>
<evidence type="ECO:0000313" key="2">
    <source>
        <dbReference type="Proteomes" id="UP001219518"/>
    </source>
</evidence>
<dbReference type="Proteomes" id="UP001219518">
    <property type="component" value="Unassembled WGS sequence"/>
</dbReference>
<dbReference type="AlphaFoldDB" id="A0AAE1I472"/>
<name>A0AAE1I472_9NEOP</name>
<proteinExistence type="predicted"/>
<evidence type="ECO:0000313" key="1">
    <source>
        <dbReference type="EMBL" id="KAK3932963.1"/>
    </source>
</evidence>
<reference evidence="1" key="2">
    <citation type="journal article" date="2023" name="BMC Genomics">
        <title>Pest status, molecular evolution, and epigenetic factors derived from the genome assembly of Frankliniella fusca, a thysanopteran phytovirus vector.</title>
        <authorList>
            <person name="Catto M.A."/>
            <person name="Labadie P.E."/>
            <person name="Jacobson A.L."/>
            <person name="Kennedy G.G."/>
            <person name="Srinivasan R."/>
            <person name="Hunt B.G."/>
        </authorList>
    </citation>
    <scope>NUCLEOTIDE SEQUENCE</scope>
    <source>
        <strain evidence="1">PL_HMW_Pooled</strain>
    </source>
</reference>